<name>Q2H1Y7_CHAGB</name>
<keyword evidence="1" id="KW-0862">Zinc</keyword>
<dbReference type="OMA" id="KWDEESA"/>
<gene>
    <name evidence="4" type="ORF">CHGG_04209</name>
</gene>
<dbReference type="STRING" id="306901.Q2H1Y7"/>
<feature type="compositionally biased region" description="Gly residues" evidence="2">
    <location>
        <begin position="282"/>
        <end position="295"/>
    </location>
</feature>
<dbReference type="OrthoDB" id="610608at2759"/>
<dbReference type="Gene3D" id="3.30.160.60">
    <property type="entry name" value="Classic Zinc Finger"/>
    <property type="match status" value="1"/>
</dbReference>
<dbReference type="RefSeq" id="XP_001223423.1">
    <property type="nucleotide sequence ID" value="XM_001223422.1"/>
</dbReference>
<feature type="compositionally biased region" description="Polar residues" evidence="2">
    <location>
        <begin position="329"/>
        <end position="341"/>
    </location>
</feature>
<feature type="compositionally biased region" description="Low complexity" evidence="2">
    <location>
        <begin position="66"/>
        <end position="77"/>
    </location>
</feature>
<feature type="region of interest" description="Disordered" evidence="2">
    <location>
        <begin position="50"/>
        <end position="100"/>
    </location>
</feature>
<proteinExistence type="predicted"/>
<accession>Q2H1Y7</accession>
<dbReference type="PANTHER" id="PTHR38166:SF1">
    <property type="entry name" value="C2H2-TYPE DOMAIN-CONTAINING PROTEIN"/>
    <property type="match status" value="1"/>
</dbReference>
<dbReference type="AlphaFoldDB" id="Q2H1Y7"/>
<organism evidence="4 5">
    <name type="scientific">Chaetomium globosum (strain ATCC 6205 / CBS 148.51 / DSM 1962 / NBRC 6347 / NRRL 1970)</name>
    <name type="common">Soil fungus</name>
    <dbReference type="NCBI Taxonomy" id="306901"/>
    <lineage>
        <taxon>Eukaryota</taxon>
        <taxon>Fungi</taxon>
        <taxon>Dikarya</taxon>
        <taxon>Ascomycota</taxon>
        <taxon>Pezizomycotina</taxon>
        <taxon>Sordariomycetes</taxon>
        <taxon>Sordariomycetidae</taxon>
        <taxon>Sordariales</taxon>
        <taxon>Chaetomiaceae</taxon>
        <taxon>Chaetomium</taxon>
    </lineage>
</organism>
<dbReference type="GeneID" id="4392347"/>
<dbReference type="VEuPathDB" id="FungiDB:CHGG_04209"/>
<dbReference type="EMBL" id="CH408032">
    <property type="protein sequence ID" value="EAQ87590.1"/>
    <property type="molecule type" value="Genomic_DNA"/>
</dbReference>
<keyword evidence="5" id="KW-1185">Reference proteome</keyword>
<feature type="compositionally biased region" description="Gly residues" evidence="2">
    <location>
        <begin position="309"/>
        <end position="318"/>
    </location>
</feature>
<keyword evidence="1" id="KW-0863">Zinc-finger</keyword>
<dbReference type="PANTHER" id="PTHR38166">
    <property type="entry name" value="C2H2-TYPE DOMAIN-CONTAINING PROTEIN-RELATED"/>
    <property type="match status" value="1"/>
</dbReference>
<dbReference type="InterPro" id="IPR013087">
    <property type="entry name" value="Znf_C2H2_type"/>
</dbReference>
<feature type="compositionally biased region" description="Basic and acidic residues" evidence="2">
    <location>
        <begin position="50"/>
        <end position="62"/>
    </location>
</feature>
<dbReference type="Proteomes" id="UP000001056">
    <property type="component" value="Unassembled WGS sequence"/>
</dbReference>
<evidence type="ECO:0000313" key="4">
    <source>
        <dbReference type="EMBL" id="EAQ87590.1"/>
    </source>
</evidence>
<reference evidence="5" key="1">
    <citation type="journal article" date="2015" name="Genome Announc.">
        <title>Draft genome sequence of the cellulolytic fungus Chaetomium globosum.</title>
        <authorList>
            <person name="Cuomo C.A."/>
            <person name="Untereiner W.A."/>
            <person name="Ma L.-J."/>
            <person name="Grabherr M."/>
            <person name="Birren B.W."/>
        </authorList>
    </citation>
    <scope>NUCLEOTIDE SEQUENCE [LARGE SCALE GENOMIC DNA]</scope>
    <source>
        <strain evidence="5">ATCC 6205 / CBS 148.51 / DSM 1962 / NBRC 6347 / NRRL 1970</strain>
    </source>
</reference>
<dbReference type="PROSITE" id="PS50157">
    <property type="entry name" value="ZINC_FINGER_C2H2_2"/>
    <property type="match status" value="1"/>
</dbReference>
<feature type="domain" description="C2H2-type" evidence="3">
    <location>
        <begin position="392"/>
        <end position="423"/>
    </location>
</feature>
<dbReference type="GO" id="GO:0008270">
    <property type="term" value="F:zinc ion binding"/>
    <property type="evidence" value="ECO:0007669"/>
    <property type="project" value="UniProtKB-KW"/>
</dbReference>
<feature type="region of interest" description="Disordered" evidence="2">
    <location>
        <begin position="169"/>
        <end position="217"/>
    </location>
</feature>
<evidence type="ECO:0000313" key="5">
    <source>
        <dbReference type="Proteomes" id="UP000001056"/>
    </source>
</evidence>
<keyword evidence="1" id="KW-0479">Metal-binding</keyword>
<dbReference type="eggNOG" id="ENOG502TC9C">
    <property type="taxonomic scope" value="Eukaryota"/>
</dbReference>
<feature type="compositionally biased region" description="Basic residues" evidence="2">
    <location>
        <begin position="596"/>
        <end position="609"/>
    </location>
</feature>
<evidence type="ECO:0000256" key="2">
    <source>
        <dbReference type="SAM" id="MobiDB-lite"/>
    </source>
</evidence>
<feature type="region of interest" description="Disordered" evidence="2">
    <location>
        <begin position="544"/>
        <end position="625"/>
    </location>
</feature>
<sequence length="866" mass="92968">MEPGARGRSPVSRCVAQKLGSDTVVYLPYRPRNDAAIARKTAAADLDTVTARHHDSEADPRRHPAAADALSLSGTTPPSSPTMGNFPPASKSMTPESAKGSRPHLVLVDTQGKVAVKDENDASFRKHNRGIGSIDSLLSSTTYVNTQSECSRAESRLSREIRIEVEDTDGGAPVAAHRKPRKQTSRIQLAPPAMADHGTAGTHSDSEGPESEDEEARLVDEISSWVLRNTFGKDMDDCAAPLLVWDCTYRYLQELWTASHEGNLGFVQSTSGHGTPSPHYGGSPGLGGGDQQHGGQHGKGKRKADGGSDDGSGFGGRDNQGNEERDVSPASQAYSSKGNTTNFSCPYRKRNPLRFNVRDYYVCATHSFADMSQLKKHIRAHHPPVQRNAGLFHCPRCGQGFVSKTDLDSHLRQVDVCHVSFDSGGADPEDGITQKIISSLEARSLKAKIDNWISLWKLLFPADRTIPDPESKKFLAVLSDLLGLQYHHVLEGATQVMNVDLKIRQGIERSTGSIYNWIETVVQDWEQRIAGTVSLFTSSAISQPATSDSWASTPHLPPSPAPTTTVVPGNAASATSTVPGAESPGAPAPASIRGTSARRRPNPPPKRIKRPEILPKAPAPTQIPLPIQRARDTSITGKSREQYFQAASHSAPKPVGSLGAIDHARYQPRPAVSYELGNPGGDSHYGSIHPNQLDVQAAAYLGSEQSDTMSPDAMQHDVDPRPPSAATIHANRLTMSTTPRSSLASLLWNRDENRDSSQTLVEAHPPGRCANMYCPSCNKTMPDDIAAQPSPVGIHPVTGAPHHHVFHTAGPGQGGPFQPSPSPNEVHGFTDQVEWIQEGEEEGPAGGGAICLFPSTPSAWVTVINP</sequence>
<evidence type="ECO:0000256" key="1">
    <source>
        <dbReference type="PROSITE-ProRule" id="PRU00042"/>
    </source>
</evidence>
<protein>
    <recommendedName>
        <fullName evidence="3">C2H2-type domain-containing protein</fullName>
    </recommendedName>
</protein>
<evidence type="ECO:0000259" key="3">
    <source>
        <dbReference type="PROSITE" id="PS50157"/>
    </source>
</evidence>
<dbReference type="InParanoid" id="Q2H1Y7"/>
<feature type="compositionally biased region" description="Low complexity" evidence="2">
    <location>
        <begin position="579"/>
        <end position="591"/>
    </location>
</feature>
<dbReference type="HOGENOM" id="CLU_319850_0_0_1"/>
<feature type="region of interest" description="Disordered" evidence="2">
    <location>
        <begin position="267"/>
        <end position="341"/>
    </location>
</feature>